<feature type="transmembrane region" description="Helical" evidence="2">
    <location>
        <begin position="1992"/>
        <end position="2014"/>
    </location>
</feature>
<dbReference type="GeneID" id="14871884"/>
<proteinExistence type="predicted"/>
<feature type="domain" description="EGF-like" evidence="3">
    <location>
        <begin position="1728"/>
        <end position="1740"/>
    </location>
</feature>
<dbReference type="KEGG" id="dfa:DFA_07013"/>
<evidence type="ECO:0000256" key="2">
    <source>
        <dbReference type="SAM" id="Phobius"/>
    </source>
</evidence>
<keyword evidence="2" id="KW-0812">Transmembrane</keyword>
<name>F4PXA5_CACFS</name>
<accession>F4PXA5</accession>
<dbReference type="Proteomes" id="UP000007797">
    <property type="component" value="Unassembled WGS sequence"/>
</dbReference>
<dbReference type="PANTHER" id="PTHR24032">
    <property type="entry name" value="EGF-LIKE DOMAIN-CONTAINING PROTEIN-RELATED-RELATED"/>
    <property type="match status" value="1"/>
</dbReference>
<dbReference type="PROSITE" id="PS01186">
    <property type="entry name" value="EGF_2"/>
    <property type="match status" value="2"/>
</dbReference>
<protein>
    <recommendedName>
        <fullName evidence="3">EGF-like domain-containing protein</fullName>
    </recommendedName>
</protein>
<keyword evidence="2" id="KW-1133">Transmembrane helix</keyword>
<dbReference type="PANTHER" id="PTHR24032:SF16">
    <property type="entry name" value="EGF-LIKE DOMAIN-CONTAINING PROTEIN"/>
    <property type="match status" value="1"/>
</dbReference>
<dbReference type="InterPro" id="IPR054484">
    <property type="entry name" value="ComC_SSD"/>
</dbReference>
<evidence type="ECO:0000259" key="3">
    <source>
        <dbReference type="PROSITE" id="PS01186"/>
    </source>
</evidence>
<dbReference type="InterPro" id="IPR053331">
    <property type="entry name" value="EGF-like_comC"/>
</dbReference>
<dbReference type="OrthoDB" id="26095at2759"/>
<feature type="compositionally biased region" description="Low complexity" evidence="1">
    <location>
        <begin position="1684"/>
        <end position="1697"/>
    </location>
</feature>
<organism evidence="4 5">
    <name type="scientific">Cavenderia fasciculata</name>
    <name type="common">Slime mold</name>
    <name type="synonym">Dictyostelium fasciculatum</name>
    <dbReference type="NCBI Taxonomy" id="261658"/>
    <lineage>
        <taxon>Eukaryota</taxon>
        <taxon>Amoebozoa</taxon>
        <taxon>Evosea</taxon>
        <taxon>Eumycetozoa</taxon>
        <taxon>Dictyostelia</taxon>
        <taxon>Acytosteliales</taxon>
        <taxon>Cavenderiaceae</taxon>
        <taxon>Cavenderia</taxon>
    </lineage>
</organism>
<dbReference type="EMBL" id="GL883013">
    <property type="protein sequence ID" value="EGG19908.1"/>
    <property type="molecule type" value="Genomic_DNA"/>
</dbReference>
<dbReference type="InterPro" id="IPR000742">
    <property type="entry name" value="EGF"/>
</dbReference>
<evidence type="ECO:0000313" key="5">
    <source>
        <dbReference type="Proteomes" id="UP000007797"/>
    </source>
</evidence>
<evidence type="ECO:0000313" key="4">
    <source>
        <dbReference type="EMBL" id="EGG19908.1"/>
    </source>
</evidence>
<evidence type="ECO:0000256" key="1">
    <source>
        <dbReference type="SAM" id="MobiDB-lite"/>
    </source>
</evidence>
<keyword evidence="2" id="KW-0472">Membrane</keyword>
<dbReference type="Pfam" id="PF22933">
    <property type="entry name" value="ComC_SSD"/>
    <property type="match status" value="2"/>
</dbReference>
<reference evidence="5" key="1">
    <citation type="journal article" date="2011" name="Genome Res.">
        <title>Phylogeny-wide analysis of social amoeba genomes highlights ancient origins for complex intercellular communication.</title>
        <authorList>
            <person name="Heidel A.J."/>
            <person name="Lawal H.M."/>
            <person name="Felder M."/>
            <person name="Schilde C."/>
            <person name="Helps N.R."/>
            <person name="Tunggal B."/>
            <person name="Rivero F."/>
            <person name="John U."/>
            <person name="Schleicher M."/>
            <person name="Eichinger L."/>
            <person name="Platzer M."/>
            <person name="Noegel A.A."/>
            <person name="Schaap P."/>
            <person name="Gloeckner G."/>
        </authorList>
    </citation>
    <scope>NUCLEOTIDE SEQUENCE [LARGE SCALE GENOMIC DNA]</scope>
    <source>
        <strain evidence="5">SH3</strain>
    </source>
</reference>
<feature type="region of interest" description="Disordered" evidence="1">
    <location>
        <begin position="1684"/>
        <end position="1705"/>
    </location>
</feature>
<gene>
    <name evidence="4" type="ORF">DFA_07013</name>
</gene>
<dbReference type="RefSeq" id="XP_004366891.1">
    <property type="nucleotide sequence ID" value="XM_004366834.1"/>
</dbReference>
<feature type="domain" description="EGF-like" evidence="3">
    <location>
        <begin position="709"/>
        <end position="721"/>
    </location>
</feature>
<sequence length="2036" mass="224423">MEKSHRRSEASKDHDFYLFLRLIVDSAIWIIRQYGSTIGQNAASICASPAFICSSGQLINVKISKETTTFTSTGLVPDSSLTSLTLPECTQFDILPISLYRGDPNQSILTRLTNVPKVASLNMEDDVISNIPIGFLKPFTQLMSMVLSFGNVTSIQEASFEVTSTTPQNAYLTFIALKSYPWFSNSSASLVWRTLNLLSMNINSSAADAPISLTFSPTVFPKLQLLQLTNLEAPTITVTASFLNILLLAKYTNGFALTVPNPGKVAFLRMDGKTTVSPPLEQFVNLTGLTAAFFDSNIYPFTTFPPKLAKFSKLNSVMTTLPTSPPPPASFKEWIYQSIIGPVVIPWEALTPDNTSRLLDISNNPSLGGSVPDSFCINRINIINTNIGSIPNCYWCYYNDVSVIRTDLPLPAGFTCQPTIDQTTVYTKGFKTNITGNLLGYGINQTSYTLTPVVPHKILTLFYPTNGQEQILSFKLNENQGYTVTLSVLEVGIILTSVTADQQPNQKVLFTWSFLFYNNNLQHQFIASGRNCAIVRTQYNSVTGSSSVTCELDINQLNTATYTFMVSNAHNQETFIVPFKYYPRLFSGQVDSNNQSLIYLFGDFRQNHSLVNITINSKIQCSVVSSTVDSINCTLSESAGYGLASVSIGVDGYPFEAKDFLYFTAPNNNNNGSTTTTTTGGGSTTPQSQCQSSTSNCYGHGSCDVKGHCQCDSGYNPLDNCLTKFTNTTPTTNSTAPTSSFEIDGTKFDFELVAIQEIDNDGNVVAELMTNSWNATINSDSSTTLVNYQLVNISNVLYIDTIVEAMISFSSQARDIQFGDQLLHINPNSIKLALNITNWQYSNLISTLRVVFRTDVNMNQTIEYDCKQQSISTFSYDQLSSTIQYLRVIKDNVQYNGRFIDYVLSDGRPTFSKTTLINQTTSQQSSTTMSTLIGVSLPQCQSCLLDPDFTPLFIDNSQSECDSTNSKTWKIIVGVVVGGSVLLAAIVGCAIYLKNSNFKYSKPIIFMKALKNKSTTITTAQGIPASELNSAIWIIRQYGSTIVQEEAIICASPAFICSGGHIVNVLVNAATTTYSASGGTGMPDPLLTVIDLPQCTRFDVQQTIPYIADRKQSLLDKLTGLPNLATSSIYEQSIPNIPVGYLRYFPKMTSMTLILPNVTAFHESSFEITSPSIASMTLQLSNLKNFPSFTNSSTSLVWSSLKTFVWGINPSFAVAPISLDMPPTVFAQLQTLQIDMITAGLVTIAVSCKTMNFNGLATNRYNLTVQRPEVVETLILSGISTVSPPLHLFTNLLTLTTNYPNTITYPFSIFPPKLQKITKFDDFMTTLPTTPLPTSNFKWWQYRSLTELTIIPWEGLAPDNTTRLLDINYNNKVAGSVPDSFCVNKLWITSTNISSVPNCFWCYRQDTTIFQTSLSLPTGFTCTPTIDQTIVYTKKYRGILTGNLLGWGNGIDSPALIPIIPHKMFELYYPTNGFITNTTIQLNSKAPYLVNVNVLEVGITVSTANVTQLLNQKVQFIWLFYYYNSQLVHQFQSVSGLLNSTCVIVASQYTPIELIQATITCQMDFNPSIHSGSSFGFEISNDHNKEFYSIPFTYYPRLLSGQVDSNNQSLIYLFGDFRQNHSLANITINDKIQCSVLSSTVDSINCTLSENANYGPASVRILVDGYPFEAKDFLYFKNNNNNGSTTTGSTTTTTGTTTSGGGPTPQSQCQVSTSNCYGHGSCDVNGHCQCDSGYNPLDNCLTKFTNSTPTTNSTAPTSSFEIDGTKFDFELVAIQELDTDGMVIAELMTNSWNTTINSDSSTTLVNYQLVNISNVLYIDTIVEAMISFSSQARDIQFGDQLLHINPNSIKLSLNITNWQYSNLISTLRVVFRTDVNMNQTIEYDCKQQSISTFSYDQLSSTIQYLRVIKDNVQYNGRFIDYVLSDGRPTFSKTTLINQTTSQQSSTTMSTLIGVSLPQCQSCLLDPDFTPLLIDKSESDCGSSSSNSTTWKIIVGVVVGGFAAIAIALGTVMLIKKNRIISRQNKKMQNKLKNMDM</sequence>
<keyword evidence="5" id="KW-1185">Reference proteome</keyword>